<evidence type="ECO:0000313" key="1">
    <source>
        <dbReference type="Proteomes" id="UP000887569"/>
    </source>
</evidence>
<organism evidence="1 2">
    <name type="scientific">Parascaris univalens</name>
    <name type="common">Nematode worm</name>
    <dbReference type="NCBI Taxonomy" id="6257"/>
    <lineage>
        <taxon>Eukaryota</taxon>
        <taxon>Metazoa</taxon>
        <taxon>Ecdysozoa</taxon>
        <taxon>Nematoda</taxon>
        <taxon>Chromadorea</taxon>
        <taxon>Rhabditida</taxon>
        <taxon>Spirurina</taxon>
        <taxon>Ascaridomorpha</taxon>
        <taxon>Ascaridoidea</taxon>
        <taxon>Ascarididae</taxon>
        <taxon>Parascaris</taxon>
    </lineage>
</organism>
<dbReference type="AlphaFoldDB" id="A0A915B0I7"/>
<dbReference type="WBParaSite" id="PgR019_g084_t02">
    <property type="protein sequence ID" value="PgR019_g084_t02"/>
    <property type="gene ID" value="PgR019_g084"/>
</dbReference>
<protein>
    <submittedName>
        <fullName evidence="2">Uncharacterized protein</fullName>
    </submittedName>
</protein>
<dbReference type="Proteomes" id="UP000887569">
    <property type="component" value="Unplaced"/>
</dbReference>
<accession>A0A915B0I7</accession>
<sequence length="203" mass="23487">MLASWISFPSMHHLICRRIFLSICTSTNISFYSHAIDRCSLMCSVHCLTQRIDRFNATLYSCLFHIRNTIQAISDLSDWCISGDCNIFIDYPSIYNRTTSTYISEVLLAQVITNDDNVSLVIVSAVRGEFSVPRLLSAKCTHECRRHFWANGEYCRMKCAENIRQSHISIIGSTKHDWQNFQRIVAVENIRKKYAAFIEPKFQ</sequence>
<name>A0A915B0I7_PARUN</name>
<keyword evidence="1" id="KW-1185">Reference proteome</keyword>
<proteinExistence type="predicted"/>
<evidence type="ECO:0000313" key="2">
    <source>
        <dbReference type="WBParaSite" id="PgR019_g084_t02"/>
    </source>
</evidence>
<reference evidence="2" key="1">
    <citation type="submission" date="2022-11" db="UniProtKB">
        <authorList>
            <consortium name="WormBaseParasite"/>
        </authorList>
    </citation>
    <scope>IDENTIFICATION</scope>
</reference>